<dbReference type="GO" id="GO:0005886">
    <property type="term" value="C:plasma membrane"/>
    <property type="evidence" value="ECO:0007669"/>
    <property type="project" value="TreeGrafter"/>
</dbReference>
<evidence type="ECO:0000256" key="2">
    <source>
        <dbReference type="ARBA" id="ARBA00008114"/>
    </source>
</evidence>
<dbReference type="Pfam" id="PF01545">
    <property type="entry name" value="Cation_efflux"/>
    <property type="match status" value="1"/>
</dbReference>
<dbReference type="HOGENOM" id="CLU_013430_3_0_5"/>
<feature type="transmembrane region" description="Helical" evidence="7">
    <location>
        <begin position="46"/>
        <end position="65"/>
    </location>
</feature>
<evidence type="ECO:0000259" key="9">
    <source>
        <dbReference type="Pfam" id="PF16916"/>
    </source>
</evidence>
<dbReference type="PANTHER" id="PTHR43840:SF15">
    <property type="entry name" value="MITOCHONDRIAL METAL TRANSPORTER 1-RELATED"/>
    <property type="match status" value="1"/>
</dbReference>
<dbReference type="GO" id="GO:0006882">
    <property type="term" value="P:intracellular zinc ion homeostasis"/>
    <property type="evidence" value="ECO:0007669"/>
    <property type="project" value="TreeGrafter"/>
</dbReference>
<dbReference type="STRING" id="1261131.lam_335"/>
<evidence type="ECO:0000259" key="8">
    <source>
        <dbReference type="Pfam" id="PF01545"/>
    </source>
</evidence>
<keyword evidence="4 7" id="KW-0812">Transmembrane</keyword>
<evidence type="ECO:0000256" key="7">
    <source>
        <dbReference type="SAM" id="Phobius"/>
    </source>
</evidence>
<dbReference type="eggNOG" id="COG0053">
    <property type="taxonomic scope" value="Bacteria"/>
</dbReference>
<evidence type="ECO:0000256" key="3">
    <source>
        <dbReference type="ARBA" id="ARBA00022448"/>
    </source>
</evidence>
<dbReference type="RefSeq" id="WP_007556964.1">
    <property type="nucleotide sequence ID" value="NC_022793.1"/>
</dbReference>
<dbReference type="SUPFAM" id="SSF160240">
    <property type="entry name" value="Cation efflux protein cytoplasmic domain-like"/>
    <property type="match status" value="1"/>
</dbReference>
<feature type="transmembrane region" description="Helical" evidence="7">
    <location>
        <begin position="12"/>
        <end position="34"/>
    </location>
</feature>
<keyword evidence="11" id="KW-1185">Reference proteome</keyword>
<dbReference type="AlphaFoldDB" id="U6B483"/>
<accession>U6B483</accession>
<dbReference type="GO" id="GO:0015093">
    <property type="term" value="F:ferrous iron transmembrane transporter activity"/>
    <property type="evidence" value="ECO:0007669"/>
    <property type="project" value="TreeGrafter"/>
</dbReference>
<keyword evidence="5 7" id="KW-1133">Transmembrane helix</keyword>
<dbReference type="NCBIfam" id="TIGR01297">
    <property type="entry name" value="CDF"/>
    <property type="match status" value="1"/>
</dbReference>
<sequence length="299" mass="33322">MKLNNNRAMLRIALWAIPISIIITLFKISAWYLTGFISLLSDGLESIINIVIAIISYFTILYASLPADKNHPFGHQKAEYIAAVVEGILMVNISFLVLYESWQIPVKIHNNISIIGFSISVLANIINLFWGRFMIKYGETNHSAALEANGRHILSDVMMSLGILSGLIISVITNYNSIDVIIATVMSLNIFYQGAKVISSAIKGLMDAAVKSEHLEKIKKIISLNAYGSREIHDLKVRQSGSTFFINFHLVVDSNMTVLKAHRICNSIEKSIEEAMPHSLVTIHVEPENEFSHGINIKL</sequence>
<dbReference type="Gene3D" id="3.30.70.1350">
    <property type="entry name" value="Cation efflux protein, cytoplasmic domain"/>
    <property type="match status" value="1"/>
</dbReference>
<evidence type="ECO:0000256" key="6">
    <source>
        <dbReference type="ARBA" id="ARBA00023136"/>
    </source>
</evidence>
<reference evidence="10 11" key="1">
    <citation type="journal article" date="2014" name="Mol. Plant Microbe Interact.">
        <title>The complete genome sequence of Candidatus Liberibacter americanus, associated with citrus Huanglongbing.</title>
        <authorList>
            <person name="Wulff N.A."/>
            <person name="Zhang S."/>
            <person name="Setubal J.C."/>
            <person name="Almeida N.F."/>
            <person name="Martins E.C."/>
            <person name="Harakava R."/>
            <person name="Kumar D."/>
            <person name="Rangel L.T."/>
            <person name="Foissac X."/>
            <person name="Bove J."/>
            <person name="Gabriel D.W."/>
        </authorList>
    </citation>
    <scope>NUCLEOTIDE SEQUENCE [LARGE SCALE GENOMIC DNA]</scope>
    <source>
        <strain evidence="10 11">Sao Paulo</strain>
    </source>
</reference>
<dbReference type="PATRIC" id="fig|1261131.3.peg.323"/>
<feature type="transmembrane region" description="Helical" evidence="7">
    <location>
        <begin position="111"/>
        <end position="133"/>
    </location>
</feature>
<dbReference type="InterPro" id="IPR027470">
    <property type="entry name" value="Cation_efflux_CTD"/>
</dbReference>
<organism evidence="10 11">
    <name type="scientific">Candidatus Liberibacter americanus str. Sao Paulo</name>
    <dbReference type="NCBI Taxonomy" id="1261131"/>
    <lineage>
        <taxon>Bacteria</taxon>
        <taxon>Pseudomonadati</taxon>
        <taxon>Pseudomonadota</taxon>
        <taxon>Alphaproteobacteria</taxon>
        <taxon>Hyphomicrobiales</taxon>
        <taxon>Rhizobiaceae</taxon>
        <taxon>Liberibacter</taxon>
    </lineage>
</organism>
<comment type="similarity">
    <text evidence="2">Belongs to the cation diffusion facilitator (CDF) transporter (TC 2.A.4) family.</text>
</comment>
<keyword evidence="3" id="KW-0813">Transport</keyword>
<feature type="transmembrane region" description="Helical" evidence="7">
    <location>
        <begin position="77"/>
        <end position="99"/>
    </location>
</feature>
<name>U6B483_9HYPH</name>
<dbReference type="Pfam" id="PF16916">
    <property type="entry name" value="ZT_dimer"/>
    <property type="match status" value="1"/>
</dbReference>
<dbReference type="SUPFAM" id="SSF161111">
    <property type="entry name" value="Cation efflux protein transmembrane domain-like"/>
    <property type="match status" value="1"/>
</dbReference>
<dbReference type="GO" id="GO:0015086">
    <property type="term" value="F:cadmium ion transmembrane transporter activity"/>
    <property type="evidence" value="ECO:0007669"/>
    <property type="project" value="TreeGrafter"/>
</dbReference>
<feature type="domain" description="Cation efflux protein transmembrane" evidence="8">
    <location>
        <begin position="16"/>
        <end position="206"/>
    </location>
</feature>
<dbReference type="EMBL" id="CP006604">
    <property type="protein sequence ID" value="AHA27705.1"/>
    <property type="molecule type" value="Genomic_DNA"/>
</dbReference>
<comment type="subcellular location">
    <subcellularLocation>
        <location evidence="1">Membrane</location>
        <topology evidence="1">Multi-pass membrane protein</topology>
    </subcellularLocation>
</comment>
<dbReference type="InterPro" id="IPR027469">
    <property type="entry name" value="Cation_efflux_TMD_sf"/>
</dbReference>
<evidence type="ECO:0000313" key="11">
    <source>
        <dbReference type="Proteomes" id="UP000017862"/>
    </source>
</evidence>
<evidence type="ECO:0000256" key="5">
    <source>
        <dbReference type="ARBA" id="ARBA00022989"/>
    </source>
</evidence>
<dbReference type="InterPro" id="IPR002524">
    <property type="entry name" value="Cation_efflux"/>
</dbReference>
<gene>
    <name evidence="10" type="primary">mMT1</name>
    <name evidence="10" type="ORF">lam_335</name>
</gene>
<dbReference type="KEGG" id="lar:lam_335"/>
<feature type="transmembrane region" description="Helical" evidence="7">
    <location>
        <begin position="153"/>
        <end position="172"/>
    </location>
</feature>
<dbReference type="Gene3D" id="1.20.1510.10">
    <property type="entry name" value="Cation efflux protein transmembrane domain"/>
    <property type="match status" value="1"/>
</dbReference>
<keyword evidence="6 7" id="KW-0472">Membrane</keyword>
<evidence type="ECO:0000313" key="10">
    <source>
        <dbReference type="EMBL" id="AHA27705.1"/>
    </source>
</evidence>
<dbReference type="InterPro" id="IPR036837">
    <property type="entry name" value="Cation_efflux_CTD_sf"/>
</dbReference>
<dbReference type="InterPro" id="IPR050291">
    <property type="entry name" value="CDF_Transporter"/>
</dbReference>
<dbReference type="InterPro" id="IPR058533">
    <property type="entry name" value="Cation_efflux_TM"/>
</dbReference>
<dbReference type="GO" id="GO:0015341">
    <property type="term" value="F:zinc efflux antiporter activity"/>
    <property type="evidence" value="ECO:0007669"/>
    <property type="project" value="TreeGrafter"/>
</dbReference>
<dbReference type="Proteomes" id="UP000017862">
    <property type="component" value="Chromosome"/>
</dbReference>
<evidence type="ECO:0000256" key="4">
    <source>
        <dbReference type="ARBA" id="ARBA00022692"/>
    </source>
</evidence>
<proteinExistence type="inferred from homology"/>
<evidence type="ECO:0000256" key="1">
    <source>
        <dbReference type="ARBA" id="ARBA00004141"/>
    </source>
</evidence>
<dbReference type="PANTHER" id="PTHR43840">
    <property type="entry name" value="MITOCHONDRIAL METAL TRANSPORTER 1-RELATED"/>
    <property type="match status" value="1"/>
</dbReference>
<protein>
    <submittedName>
        <fullName evidence="10">Cobalt-zinc-cadmium resistance protein</fullName>
    </submittedName>
</protein>
<feature type="domain" description="Cation efflux protein cytoplasmic" evidence="9">
    <location>
        <begin position="211"/>
        <end position="288"/>
    </location>
</feature>